<evidence type="ECO:0000313" key="8">
    <source>
        <dbReference type="EMBL" id="KAE9538459.1"/>
    </source>
</evidence>
<dbReference type="EC" id="3.6.4.13" evidence="5"/>
<dbReference type="Proteomes" id="UP000475862">
    <property type="component" value="Unassembled WGS sequence"/>
</dbReference>
<keyword evidence="4 5" id="KW-0694">RNA-binding</keyword>
<organism evidence="8 9">
    <name type="scientific">Aphis glycines</name>
    <name type="common">Soybean aphid</name>
    <dbReference type="NCBI Taxonomy" id="307491"/>
    <lineage>
        <taxon>Eukaryota</taxon>
        <taxon>Metazoa</taxon>
        <taxon>Ecdysozoa</taxon>
        <taxon>Arthropoda</taxon>
        <taxon>Hexapoda</taxon>
        <taxon>Insecta</taxon>
        <taxon>Pterygota</taxon>
        <taxon>Neoptera</taxon>
        <taxon>Paraneoptera</taxon>
        <taxon>Hemiptera</taxon>
        <taxon>Sternorrhyncha</taxon>
        <taxon>Aphidomorpha</taxon>
        <taxon>Aphidoidea</taxon>
        <taxon>Aphididae</taxon>
        <taxon>Aphidini</taxon>
        <taxon>Aphis</taxon>
        <taxon>Aphis</taxon>
    </lineage>
</organism>
<proteinExistence type="inferred from homology"/>
<dbReference type="EMBL" id="VYZN01000016">
    <property type="protein sequence ID" value="KAE9538459.1"/>
    <property type="molecule type" value="Genomic_DNA"/>
</dbReference>
<protein>
    <recommendedName>
        <fullName evidence="5">ATP-dependent RNA helicase</fullName>
        <ecNumber evidence="5">3.6.4.13</ecNumber>
    </recommendedName>
</protein>
<dbReference type="GO" id="GO:0016787">
    <property type="term" value="F:hydrolase activity"/>
    <property type="evidence" value="ECO:0007669"/>
    <property type="project" value="UniProtKB-KW"/>
</dbReference>
<dbReference type="InterPro" id="IPR001650">
    <property type="entry name" value="Helicase_C-like"/>
</dbReference>
<evidence type="ECO:0000259" key="7">
    <source>
        <dbReference type="PROSITE" id="PS51194"/>
    </source>
</evidence>
<dbReference type="Pfam" id="PF00271">
    <property type="entry name" value="Helicase_C"/>
    <property type="match status" value="1"/>
</dbReference>
<keyword evidence="1 5" id="KW-0547">Nucleotide-binding</keyword>
<dbReference type="CDD" id="cd18787">
    <property type="entry name" value="SF2_C_DEAD"/>
    <property type="match status" value="1"/>
</dbReference>
<comment type="function">
    <text evidence="5">RNA helicase.</text>
</comment>
<dbReference type="SUPFAM" id="SSF52540">
    <property type="entry name" value="P-loop containing nucleoside triphosphate hydrolases"/>
    <property type="match status" value="1"/>
</dbReference>
<dbReference type="GO" id="GO:0003723">
    <property type="term" value="F:RNA binding"/>
    <property type="evidence" value="ECO:0007669"/>
    <property type="project" value="UniProtKB-UniRule"/>
</dbReference>
<evidence type="ECO:0000256" key="3">
    <source>
        <dbReference type="ARBA" id="ARBA00022840"/>
    </source>
</evidence>
<feature type="domain" description="Helicase C-terminal" evidence="7">
    <location>
        <begin position="322"/>
        <end position="491"/>
    </location>
</feature>
<keyword evidence="2 5" id="KW-0378">Hydrolase</keyword>
<comment type="catalytic activity">
    <reaction evidence="5">
        <text>ATP + H2O = ADP + phosphate + H(+)</text>
        <dbReference type="Rhea" id="RHEA:13065"/>
        <dbReference type="ChEBI" id="CHEBI:15377"/>
        <dbReference type="ChEBI" id="CHEBI:15378"/>
        <dbReference type="ChEBI" id="CHEBI:30616"/>
        <dbReference type="ChEBI" id="CHEBI:43474"/>
        <dbReference type="ChEBI" id="CHEBI:456216"/>
        <dbReference type="EC" id="3.6.4.13"/>
    </reaction>
</comment>
<dbReference type="InterPro" id="IPR027417">
    <property type="entry name" value="P-loop_NTPase"/>
</dbReference>
<evidence type="ECO:0000256" key="1">
    <source>
        <dbReference type="ARBA" id="ARBA00022741"/>
    </source>
</evidence>
<dbReference type="GO" id="GO:0003724">
    <property type="term" value="F:RNA helicase activity"/>
    <property type="evidence" value="ECO:0007669"/>
    <property type="project" value="UniProtKB-EC"/>
</dbReference>
<dbReference type="SMART" id="SM00490">
    <property type="entry name" value="HELICc"/>
    <property type="match status" value="1"/>
</dbReference>
<dbReference type="PANTHER" id="PTHR24031">
    <property type="entry name" value="RNA HELICASE"/>
    <property type="match status" value="1"/>
</dbReference>
<dbReference type="GO" id="GO:0005524">
    <property type="term" value="F:ATP binding"/>
    <property type="evidence" value="ECO:0007669"/>
    <property type="project" value="UniProtKB-UniRule"/>
</dbReference>
<evidence type="ECO:0000256" key="5">
    <source>
        <dbReference type="RuleBase" id="RU365068"/>
    </source>
</evidence>
<reference evidence="8 9" key="1">
    <citation type="submission" date="2019-08" db="EMBL/GenBank/DDBJ databases">
        <title>The genome of the soybean aphid Biotype 1, its phylome, world population structure and adaptation to the North American continent.</title>
        <authorList>
            <person name="Giordano R."/>
            <person name="Donthu R.K."/>
            <person name="Hernandez A.G."/>
            <person name="Wright C.L."/>
            <person name="Zimin A.V."/>
        </authorList>
    </citation>
    <scope>NUCLEOTIDE SEQUENCE [LARGE SCALE GENOMIC DNA]</scope>
    <source>
        <tissue evidence="8">Whole aphids</tissue>
    </source>
</reference>
<gene>
    <name evidence="8" type="ORF">AGLY_005558</name>
</gene>
<evidence type="ECO:0000259" key="6">
    <source>
        <dbReference type="PROSITE" id="PS51192"/>
    </source>
</evidence>
<dbReference type="Gene3D" id="3.40.50.300">
    <property type="entry name" value="P-loop containing nucleotide triphosphate hydrolases"/>
    <property type="match status" value="2"/>
</dbReference>
<evidence type="ECO:0000256" key="2">
    <source>
        <dbReference type="ARBA" id="ARBA00022801"/>
    </source>
</evidence>
<keyword evidence="9" id="KW-1185">Reference proteome</keyword>
<name>A0A6G0TT37_APHGL</name>
<dbReference type="PROSITE" id="PS51194">
    <property type="entry name" value="HELICASE_CTER"/>
    <property type="match status" value="1"/>
</dbReference>
<keyword evidence="3 5" id="KW-0067">ATP-binding</keyword>
<evidence type="ECO:0000313" key="9">
    <source>
        <dbReference type="Proteomes" id="UP000475862"/>
    </source>
</evidence>
<dbReference type="AlphaFoldDB" id="A0A6G0TT37"/>
<dbReference type="CDD" id="cd17956">
    <property type="entry name" value="DEADc_DDX51"/>
    <property type="match status" value="1"/>
</dbReference>
<dbReference type="PROSITE" id="PS51192">
    <property type="entry name" value="HELICASE_ATP_BIND_1"/>
    <property type="match status" value="1"/>
</dbReference>
<dbReference type="SMART" id="SM00487">
    <property type="entry name" value="DEXDc"/>
    <property type="match status" value="1"/>
</dbReference>
<dbReference type="InterPro" id="IPR014001">
    <property type="entry name" value="Helicase_ATP-bd"/>
</dbReference>
<dbReference type="InterPro" id="IPR011545">
    <property type="entry name" value="DEAD/DEAH_box_helicase_dom"/>
</dbReference>
<comment type="caution">
    <text evidence="8">The sequence shown here is derived from an EMBL/GenBank/DDBJ whole genome shotgun (WGS) entry which is preliminary data.</text>
</comment>
<evidence type="ECO:0000256" key="4">
    <source>
        <dbReference type="ARBA" id="ARBA00022884"/>
    </source>
</evidence>
<keyword evidence="5" id="KW-0347">Helicase</keyword>
<comment type="domain">
    <text evidence="5">The Q motif is unique to and characteristic of the DEAD box family of RNA helicases and controls ATP binding and hydrolysis.</text>
</comment>
<accession>A0A6G0TT37</accession>
<dbReference type="OrthoDB" id="3370at2759"/>
<comment type="similarity">
    <text evidence="5">Belongs to the DEAD box helicase family.</text>
</comment>
<sequence>MDASLPALDFTLIGTHGFKKNKKVKRVLPDWLAKPTIVSVDLKHLEVPIDGIPELDPALVQKLKNKGCTHFFPVQNQLVPWIIKTQKHWDYRWIRDVCISAPTGSGKTLSYVLPIIQTLKAFSTRQLRALIVLPTKDLAVQVFKVFLYYIKNAFNLRVLLLESKNMTLEKEKERILQYDSSIGWIDLVDILVTTPGRLVDHLYYTEGFSLKNLRFLVLDEADSFTNILQNDWLCKVNESLAYNGPTICTLNTLNESPQRTQRLLFSATLTQDPEKLKFLKLFEPKLFTSIVKRKNTQLPTDTLVTDEPVRGDFVGKYTTPNELKEYMVLCPEENKPLTLYHLIRSKGLKRVICFVKSKIEVHRLTRLLCKLCEFDENNSPLRVNEISSDVSQKVHSSYIKQFSDGKIDVLICTDSLARGIDIERISCVILYNVPKYPKNYIHRIGRTARAGHKGKAITFVTPEHKELFDNILNSAGKTSLKNIKVKISDLEQYEQMYIDALKAIKTESTQKPRTVNKKRLRKNKHLKNIDEYNYFTNITKQNDDALDFLKKNDRLTKYKSDILTRSGVAKLFLVTIY</sequence>
<feature type="domain" description="Helicase ATP-binding" evidence="6">
    <location>
        <begin position="95"/>
        <end position="287"/>
    </location>
</feature>
<dbReference type="Pfam" id="PF00270">
    <property type="entry name" value="DEAD"/>
    <property type="match status" value="1"/>
</dbReference>